<feature type="compositionally biased region" description="Low complexity" evidence="1">
    <location>
        <begin position="313"/>
        <end position="325"/>
    </location>
</feature>
<dbReference type="InterPro" id="IPR036397">
    <property type="entry name" value="RNaseH_sf"/>
</dbReference>
<protein>
    <recommendedName>
        <fullName evidence="6">Reverse transcriptase domain-containing protein</fullName>
    </recommendedName>
</protein>
<dbReference type="CDD" id="cd01650">
    <property type="entry name" value="RT_nLTR_like"/>
    <property type="match status" value="1"/>
</dbReference>
<gene>
    <name evidence="4" type="ORF">Ae201684_005704</name>
</gene>
<dbReference type="Pfam" id="PF13456">
    <property type="entry name" value="RVT_3"/>
    <property type="match status" value="1"/>
</dbReference>
<dbReference type="InterPro" id="IPR013087">
    <property type="entry name" value="Znf_C2H2_type"/>
</dbReference>
<dbReference type="PROSITE" id="PS50878">
    <property type="entry name" value="RT_POL"/>
    <property type="match status" value="1"/>
</dbReference>
<feature type="region of interest" description="Disordered" evidence="1">
    <location>
        <begin position="858"/>
        <end position="910"/>
    </location>
</feature>
<dbReference type="InterPro" id="IPR002156">
    <property type="entry name" value="RNaseH_domain"/>
</dbReference>
<comment type="caution">
    <text evidence="4">The sequence shown here is derived from an EMBL/GenBank/DDBJ whole genome shotgun (WGS) entry which is preliminary data.</text>
</comment>
<dbReference type="Proteomes" id="UP000481153">
    <property type="component" value="Unassembled WGS sequence"/>
</dbReference>
<dbReference type="EMBL" id="VJMJ01000074">
    <property type="protein sequence ID" value="KAF0738474.1"/>
    <property type="molecule type" value="Genomic_DNA"/>
</dbReference>
<dbReference type="GO" id="GO:0003676">
    <property type="term" value="F:nucleic acid binding"/>
    <property type="evidence" value="ECO:0007669"/>
    <property type="project" value="InterPro"/>
</dbReference>
<dbReference type="PROSITE" id="PS50879">
    <property type="entry name" value="RNASE_H_1"/>
    <property type="match status" value="1"/>
</dbReference>
<proteinExistence type="predicted"/>
<feature type="compositionally biased region" description="Low complexity" evidence="1">
    <location>
        <begin position="893"/>
        <end position="908"/>
    </location>
</feature>
<dbReference type="Pfam" id="PF00078">
    <property type="entry name" value="RVT_1"/>
    <property type="match status" value="1"/>
</dbReference>
<accession>A0A6G0XE64</accession>
<feature type="domain" description="RNase H type-1" evidence="3">
    <location>
        <begin position="621"/>
        <end position="763"/>
    </location>
</feature>
<sequence>MWGPTPRTRWPEALPNTLGVVSGALGASVLSPAPFGGLSSSSPAPLGGLPPSAPSGGPLRPFPFAAPSVVLSAPSDPSASATYSQGQWWPEAMPNFLGTAFGHQIDSCLPSDAAAGLLAPSVACCLSPGGSSAAASANSKIKAWPEAMPIFLGTASGPICESSPSQEIPRLEATAYPLGGMMTEGPACADAGGWACRSKCKSLARPLGPESLACQDTGCDGGRQPNTLNLLESHSSTGIHDTESVIATGLGVRAASTGIHGVNDTIATGVMASSSTSSTAFSSPSRTAVPVASATERITPRVASATPLRLLPLAAPTPGAHSRQAPLPPQSPPSSRRLRAPSCDEPLHVQPLPANAAAAPLALSPPAAPTTSPLAPCTVTTVATVFRLASRVFSCALCPVASFASWSALTSHRRSSHRHVAFCDQFVAACLCAQPFPTRLAAALHGRTCGPRRTPPPSRSPATAIPRRRTSAFGRATNVTIAPLTATLDAMAATSPARPSRSEILSSLVDFEQFTTLAYPTHNLCVWPATPLPAATPLAEAAATSPPGARHAPALLSPIRAPIVCPTCPRTFPSKRSLAQHARACPLSTAPSKSRRLGSSTGPDHAPPPVHVPLPPAPAAPLPAYVLRTDGSCRDNGNSTPATTPGGAGSVLFGPGDVVLWSAQHWLPCDATNNVAEYQALLNGLHGVLHWRLPSPRVECDSQLILSQVSGNARVSLPLLRTLRNKVLKALKHLRLQGTTTTLRHIPRNENKAADHLANAAMDTQSNDIVCFCADRSSRCVPSTMRATLSLPAPDEVWCLERSCFKPRVPPSPALSPASRRAIARARLRTPSPSRRPQPTTSQPVEALLMSATAPPLASSAPACSSAPTIDSSRSGEVLPVLLPPDDARQPLSSDSNATSSASANHSISRGEVLPDFVPAASTATPPATPIPSDPLASATAMLRDILDSSAEPQGHTTKQARLDLPPNLSEAAAESLERSLHQLGTSLILALDDTPSWDEAERAIMAFLPPSTHRPPPVTRFQVEHTMESAQSSLSDLQRSSTATPRSIYRAWRKLGRLQKAWSRIQVRRMFVMDEKRCVDSIFRQAAGVTLKPSKCEIPLPTIADHFSAVNRPPTPFDAERPSGARFLEILRGLPPADFNANALSDDITMDDIEDALNHANLVSAPGLDGIPYRIYFRFRLALLPLLHTIFNRCWSTKRIPSSWKTSVTQLIFKKGDVSDVSNWRPLALQTTLYKLYASIVKARFSLWLESNERLSNSQKGFRSFNGCHEHNFLAQALLDTTRRSKSPFFAVWYDLRNAFGAMPHDFLWLVLRELGVASGFLDLLKDIYTDASTMVSASSGMTSPIQQLCGVFQGCPLSPLLFIAGMAPLINALDAQAQTHGVQIAPGLHMSTTAFADDIKIFSRTPHGIKALHDTVVVFLDWSTMMANPAKCAFLPVTYSDSRQTPSTLALDINGVPLPQLSLADSYAYLGVREGFDYTHTRVQLDSKLQAMRQQVTALIDSPLAPWQIIKALKVYVFSQLDYAIRHGKAPLSQLKAFSTFVTKSLRHLLRLPSTATNEFFYSPPSSGGLGLLPLDEFRDASVLAHAFQMLHDDNIQQLAREQLRAVIRKRYIVDPSALLDGGDLLLLRFLNGKLQDHPIASLKTRHADITSIWTDVQAALRRYNLKLRAGLSLRLPHMIKDVTSKNVARELKMHIKLAHAEAWSVMKDHSTPPRPRGQQVSPFWKLPLGCRLPLCCLCPAEPSRHALCSQTPSPASKQLLSPLCAAHTMKSISAVATTQLSKPSQPPSKAPKPTQDSCTKKTVVICDLDVAMEDDQLHNGDNIFEKTAKHKMDKYSPLSRHYTNQGYEVYSCALIYGSLGSVAPANHNILTQVIGLSRPAAAKLQYALSASVIKASHRIWRAHFSSHDSAPRGTRPNSLMRQG</sequence>
<dbReference type="VEuPathDB" id="FungiDB:AeMF1_019910"/>
<evidence type="ECO:0000259" key="2">
    <source>
        <dbReference type="PROSITE" id="PS50878"/>
    </source>
</evidence>
<feature type="compositionally biased region" description="Pro residues" evidence="1">
    <location>
        <begin position="605"/>
        <end position="615"/>
    </location>
</feature>
<dbReference type="VEuPathDB" id="FungiDB:AeMF1_014458"/>
<dbReference type="VEuPathDB" id="FungiDB:AeMF1_012384"/>
<dbReference type="SMART" id="SM00355">
    <property type="entry name" value="ZnF_C2H2"/>
    <property type="match status" value="3"/>
</dbReference>
<dbReference type="GO" id="GO:0004523">
    <property type="term" value="F:RNA-DNA hybrid ribonuclease activity"/>
    <property type="evidence" value="ECO:0007669"/>
    <property type="project" value="InterPro"/>
</dbReference>
<feature type="compositionally biased region" description="Polar residues" evidence="1">
    <location>
        <begin position="589"/>
        <end position="602"/>
    </location>
</feature>
<dbReference type="InterPro" id="IPR000477">
    <property type="entry name" value="RT_dom"/>
</dbReference>
<reference evidence="4 5" key="1">
    <citation type="submission" date="2019-07" db="EMBL/GenBank/DDBJ databases">
        <title>Genomics analysis of Aphanomyces spp. identifies a new class of oomycete effector associated with host adaptation.</title>
        <authorList>
            <person name="Gaulin E."/>
        </authorList>
    </citation>
    <scope>NUCLEOTIDE SEQUENCE [LARGE SCALE GENOMIC DNA]</scope>
    <source>
        <strain evidence="4 5">ATCC 201684</strain>
    </source>
</reference>
<feature type="compositionally biased region" description="Low complexity" evidence="1">
    <location>
        <begin position="858"/>
        <end position="868"/>
    </location>
</feature>
<organism evidence="4 5">
    <name type="scientific">Aphanomyces euteiches</name>
    <dbReference type="NCBI Taxonomy" id="100861"/>
    <lineage>
        <taxon>Eukaryota</taxon>
        <taxon>Sar</taxon>
        <taxon>Stramenopiles</taxon>
        <taxon>Oomycota</taxon>
        <taxon>Saprolegniomycetes</taxon>
        <taxon>Saprolegniales</taxon>
        <taxon>Verrucalvaceae</taxon>
        <taxon>Aphanomyces</taxon>
    </lineage>
</organism>
<dbReference type="VEuPathDB" id="FungiDB:AeMF1_012383"/>
<name>A0A6G0XE64_9STRA</name>
<dbReference type="SUPFAM" id="SSF56672">
    <property type="entry name" value="DNA/RNA polymerases"/>
    <property type="match status" value="1"/>
</dbReference>
<keyword evidence="5" id="KW-1185">Reference proteome</keyword>
<feature type="domain" description="Reverse transcriptase" evidence="2">
    <location>
        <begin position="1194"/>
        <end position="1476"/>
    </location>
</feature>
<dbReference type="InterPro" id="IPR043502">
    <property type="entry name" value="DNA/RNA_pol_sf"/>
</dbReference>
<feature type="region of interest" description="Disordered" evidence="1">
    <location>
        <begin position="1779"/>
        <end position="1799"/>
    </location>
</feature>
<feature type="region of interest" description="Disordered" evidence="1">
    <location>
        <begin position="628"/>
        <end position="648"/>
    </location>
</feature>
<evidence type="ECO:0008006" key="6">
    <source>
        <dbReference type="Google" id="ProtNLM"/>
    </source>
</evidence>
<feature type="region of interest" description="Disordered" evidence="1">
    <location>
        <begin position="583"/>
        <end position="615"/>
    </location>
</feature>
<evidence type="ECO:0000313" key="5">
    <source>
        <dbReference type="Proteomes" id="UP000481153"/>
    </source>
</evidence>
<dbReference type="SUPFAM" id="SSF53098">
    <property type="entry name" value="Ribonuclease H-like"/>
    <property type="match status" value="1"/>
</dbReference>
<dbReference type="CDD" id="cd09279">
    <property type="entry name" value="RNase_HI_like"/>
    <property type="match status" value="1"/>
</dbReference>
<dbReference type="Gene3D" id="3.30.420.10">
    <property type="entry name" value="Ribonuclease H-like superfamily/Ribonuclease H"/>
    <property type="match status" value="1"/>
</dbReference>
<evidence type="ECO:0000256" key="1">
    <source>
        <dbReference type="SAM" id="MobiDB-lite"/>
    </source>
</evidence>
<feature type="region of interest" description="Disordered" evidence="1">
    <location>
        <begin position="447"/>
        <end position="466"/>
    </location>
</feature>
<dbReference type="PANTHER" id="PTHR19446">
    <property type="entry name" value="REVERSE TRANSCRIPTASES"/>
    <property type="match status" value="1"/>
</dbReference>
<feature type="region of interest" description="Disordered" evidence="1">
    <location>
        <begin position="313"/>
        <end position="346"/>
    </location>
</feature>
<evidence type="ECO:0000259" key="3">
    <source>
        <dbReference type="PROSITE" id="PS50879"/>
    </source>
</evidence>
<dbReference type="InterPro" id="IPR012337">
    <property type="entry name" value="RNaseH-like_sf"/>
</dbReference>
<evidence type="ECO:0000313" key="4">
    <source>
        <dbReference type="EMBL" id="KAF0738474.1"/>
    </source>
</evidence>